<protein>
    <submittedName>
        <fullName evidence="2">VOC family protein</fullName>
    </submittedName>
</protein>
<feature type="domain" description="Glyoxalase-like" evidence="1">
    <location>
        <begin position="12"/>
        <end position="179"/>
    </location>
</feature>
<comment type="caution">
    <text evidence="2">The sequence shown here is derived from an EMBL/GenBank/DDBJ whole genome shotgun (WGS) entry which is preliminary data.</text>
</comment>
<accession>A0ABT1AC76</accession>
<evidence type="ECO:0000313" key="3">
    <source>
        <dbReference type="Proteomes" id="UP001165283"/>
    </source>
</evidence>
<dbReference type="InterPro" id="IPR029068">
    <property type="entry name" value="Glyas_Bleomycin-R_OHBP_Dase"/>
</dbReference>
<organism evidence="2 3">
    <name type="scientific">Pseudonocardia humida</name>
    <dbReference type="NCBI Taxonomy" id="2800819"/>
    <lineage>
        <taxon>Bacteria</taxon>
        <taxon>Bacillati</taxon>
        <taxon>Actinomycetota</taxon>
        <taxon>Actinomycetes</taxon>
        <taxon>Pseudonocardiales</taxon>
        <taxon>Pseudonocardiaceae</taxon>
        <taxon>Pseudonocardia</taxon>
    </lineage>
</organism>
<evidence type="ECO:0000313" key="2">
    <source>
        <dbReference type="EMBL" id="MCO1660655.1"/>
    </source>
</evidence>
<dbReference type="RefSeq" id="WP_252446197.1">
    <property type="nucleotide sequence ID" value="NZ_JAGSOV010000088.1"/>
</dbReference>
<keyword evidence="3" id="KW-1185">Reference proteome</keyword>
<dbReference type="EMBL" id="JAGSOV010000088">
    <property type="protein sequence ID" value="MCO1660655.1"/>
    <property type="molecule type" value="Genomic_DNA"/>
</dbReference>
<dbReference type="InterPro" id="IPR025870">
    <property type="entry name" value="Glyoxalase-like_dom"/>
</dbReference>
<reference evidence="2" key="1">
    <citation type="submission" date="2021-04" db="EMBL/GenBank/DDBJ databases">
        <title>Pseudonocardia sp. nov., isolated from sandy soil of mangrove forest.</title>
        <authorList>
            <person name="Zan Z."/>
            <person name="Huang R."/>
            <person name="Liu W."/>
        </authorList>
    </citation>
    <scope>NUCLEOTIDE SEQUENCE</scope>
    <source>
        <strain evidence="2">S2-4</strain>
    </source>
</reference>
<gene>
    <name evidence="2" type="ORF">KDL28_36960</name>
</gene>
<evidence type="ECO:0000259" key="1">
    <source>
        <dbReference type="Pfam" id="PF13468"/>
    </source>
</evidence>
<dbReference type="Gene3D" id="3.10.180.10">
    <property type="entry name" value="2,3-Dihydroxybiphenyl 1,2-Dioxygenase, domain 1"/>
    <property type="match status" value="1"/>
</dbReference>
<sequence>MRTLRIRQVAVAAADRDAVSEVWRRELGLGEPFHDPVVDRWGLHNAVFPVGDAFLEVVSPHTPGAGSPAERHMARQGGDCGYMAIFQVDDLDDGRRVLAANGMRSVLDVDHDDIRSTHVHPADVGAAIISLDQPVPPSSWRWGGPGWAQRARAVVADGIAGVRLVGPDPGALLERWARALAVEPRGDRLVLDDRSTVTVGPGERAGLVGVDLWAAPGAAQVSFQVAGTRFRSVRR</sequence>
<dbReference type="Proteomes" id="UP001165283">
    <property type="component" value="Unassembled WGS sequence"/>
</dbReference>
<proteinExistence type="predicted"/>
<dbReference type="Pfam" id="PF13468">
    <property type="entry name" value="Glyoxalase_3"/>
    <property type="match status" value="1"/>
</dbReference>
<name>A0ABT1AC76_9PSEU</name>
<dbReference type="SUPFAM" id="SSF54593">
    <property type="entry name" value="Glyoxalase/Bleomycin resistance protein/Dihydroxybiphenyl dioxygenase"/>
    <property type="match status" value="1"/>
</dbReference>